<dbReference type="PROSITE" id="PS50835">
    <property type="entry name" value="IG_LIKE"/>
    <property type="match status" value="1"/>
</dbReference>
<dbReference type="GO" id="GO:0019814">
    <property type="term" value="C:immunoglobulin complex"/>
    <property type="evidence" value="ECO:0007669"/>
    <property type="project" value="UniProtKB-KW"/>
</dbReference>
<protein>
    <submittedName>
        <fullName evidence="5">HV05 protein</fullName>
    </submittedName>
</protein>
<evidence type="ECO:0000313" key="6">
    <source>
        <dbReference type="Proteomes" id="UP000736164"/>
    </source>
</evidence>
<dbReference type="Pfam" id="PF07686">
    <property type="entry name" value="V-set"/>
    <property type="match status" value="1"/>
</dbReference>
<dbReference type="Proteomes" id="UP000736164">
    <property type="component" value="Unassembled WGS sequence"/>
</dbReference>
<keyword evidence="6" id="KW-1185">Reference proteome</keyword>
<dbReference type="InterPro" id="IPR036179">
    <property type="entry name" value="Ig-like_dom_sf"/>
</dbReference>
<keyword evidence="2" id="KW-1064">Adaptive immunity</keyword>
<dbReference type="InterPro" id="IPR003599">
    <property type="entry name" value="Ig_sub"/>
</dbReference>
<sequence>GVQCDIVLTQSQLEVKRPGESLQLKCAVSGLDVASNVMSWIRQSSERGLEWIVNYYSSSDYRYATAFEGRFSASKDSSNVYLQISSLTAEDTAVYYCARRSTVVVFSNEYVQKLTAAVGIEIICCWKPVCTVHGSGM</sequence>
<dbReference type="EMBL" id="JAAWVO010059437">
    <property type="protein sequence ID" value="MBN3322263.1"/>
    <property type="molecule type" value="Genomic_DNA"/>
</dbReference>
<evidence type="ECO:0000313" key="5">
    <source>
        <dbReference type="EMBL" id="MBN3322263.1"/>
    </source>
</evidence>
<name>A0A8J7TGE1_ATRSP</name>
<feature type="non-terminal residue" evidence="5">
    <location>
        <position position="1"/>
    </location>
</feature>
<dbReference type="GO" id="GO:0002250">
    <property type="term" value="P:adaptive immune response"/>
    <property type="evidence" value="ECO:0007669"/>
    <property type="project" value="UniProtKB-KW"/>
</dbReference>
<dbReference type="SUPFAM" id="SSF48726">
    <property type="entry name" value="Immunoglobulin"/>
    <property type="match status" value="1"/>
</dbReference>
<dbReference type="InterPro" id="IPR007110">
    <property type="entry name" value="Ig-like_dom"/>
</dbReference>
<dbReference type="SMART" id="SM00406">
    <property type="entry name" value="IGv"/>
    <property type="match status" value="1"/>
</dbReference>
<comment type="caution">
    <text evidence="5">The sequence shown here is derived from an EMBL/GenBank/DDBJ whole genome shotgun (WGS) entry which is preliminary data.</text>
</comment>
<keyword evidence="3" id="KW-1280">Immunoglobulin</keyword>
<evidence type="ECO:0000256" key="2">
    <source>
        <dbReference type="ARBA" id="ARBA00023130"/>
    </source>
</evidence>
<dbReference type="InterPro" id="IPR013106">
    <property type="entry name" value="Ig_V-set"/>
</dbReference>
<dbReference type="Gene3D" id="2.60.40.10">
    <property type="entry name" value="Immunoglobulins"/>
    <property type="match status" value="1"/>
</dbReference>
<reference evidence="5" key="1">
    <citation type="journal article" date="2021" name="Cell">
        <title>Tracing the genetic footprints of vertebrate landing in non-teleost ray-finned fishes.</title>
        <authorList>
            <person name="Bi X."/>
            <person name="Wang K."/>
            <person name="Yang L."/>
            <person name="Pan H."/>
            <person name="Jiang H."/>
            <person name="Wei Q."/>
            <person name="Fang M."/>
            <person name="Yu H."/>
            <person name="Zhu C."/>
            <person name="Cai Y."/>
            <person name="He Y."/>
            <person name="Gan X."/>
            <person name="Zeng H."/>
            <person name="Yu D."/>
            <person name="Zhu Y."/>
            <person name="Jiang H."/>
            <person name="Qiu Q."/>
            <person name="Yang H."/>
            <person name="Zhang Y.E."/>
            <person name="Wang W."/>
            <person name="Zhu M."/>
            <person name="He S."/>
            <person name="Zhang G."/>
        </authorList>
    </citation>
    <scope>NUCLEOTIDE SEQUENCE</scope>
    <source>
        <strain evidence="5">Allg_001</strain>
    </source>
</reference>
<dbReference type="InterPro" id="IPR050199">
    <property type="entry name" value="IgHV"/>
</dbReference>
<evidence type="ECO:0000256" key="1">
    <source>
        <dbReference type="ARBA" id="ARBA00022859"/>
    </source>
</evidence>
<dbReference type="GO" id="GO:0005576">
    <property type="term" value="C:extracellular region"/>
    <property type="evidence" value="ECO:0007669"/>
    <property type="project" value="UniProtKB-ARBA"/>
</dbReference>
<dbReference type="SMART" id="SM00409">
    <property type="entry name" value="IG"/>
    <property type="match status" value="1"/>
</dbReference>
<organism evidence="5 6">
    <name type="scientific">Atractosteus spatula</name>
    <name type="common">Alligator gar</name>
    <name type="synonym">Lepisosteus spatula</name>
    <dbReference type="NCBI Taxonomy" id="7917"/>
    <lineage>
        <taxon>Eukaryota</taxon>
        <taxon>Metazoa</taxon>
        <taxon>Chordata</taxon>
        <taxon>Craniata</taxon>
        <taxon>Vertebrata</taxon>
        <taxon>Euteleostomi</taxon>
        <taxon>Actinopterygii</taxon>
        <taxon>Neopterygii</taxon>
        <taxon>Holostei</taxon>
        <taxon>Semionotiformes</taxon>
        <taxon>Lepisosteidae</taxon>
        <taxon>Atractosteus</taxon>
    </lineage>
</organism>
<dbReference type="AlphaFoldDB" id="A0A8J7TGE1"/>
<feature type="domain" description="Ig-like" evidence="4">
    <location>
        <begin position="19"/>
        <end position="97"/>
    </location>
</feature>
<evidence type="ECO:0000256" key="3">
    <source>
        <dbReference type="ARBA" id="ARBA00043265"/>
    </source>
</evidence>
<gene>
    <name evidence="5" type="primary">Hv05_3</name>
    <name evidence="5" type="ORF">GTO95_0010430</name>
</gene>
<proteinExistence type="predicted"/>
<evidence type="ECO:0000259" key="4">
    <source>
        <dbReference type="PROSITE" id="PS50835"/>
    </source>
</evidence>
<accession>A0A8J7TGE1</accession>
<dbReference type="PANTHER" id="PTHR23266">
    <property type="entry name" value="IMMUNOGLOBULIN HEAVY CHAIN"/>
    <property type="match status" value="1"/>
</dbReference>
<dbReference type="FunFam" id="2.60.40.10:FF:001594">
    <property type="entry name" value="Immunoglobulin heavy variable 9-4"/>
    <property type="match status" value="1"/>
</dbReference>
<keyword evidence="1" id="KW-0391">Immunity</keyword>
<feature type="non-terminal residue" evidence="5">
    <location>
        <position position="137"/>
    </location>
</feature>
<dbReference type="InterPro" id="IPR013783">
    <property type="entry name" value="Ig-like_fold"/>
</dbReference>